<proteinExistence type="predicted"/>
<name>A0ACC1U918_9AGAR</name>
<keyword evidence="2" id="KW-1185">Reference proteome</keyword>
<protein>
    <submittedName>
        <fullName evidence="1">Uncharacterized protein</fullName>
    </submittedName>
</protein>
<gene>
    <name evidence="1" type="ORF">F5876DRAFT_63161</name>
</gene>
<evidence type="ECO:0000313" key="2">
    <source>
        <dbReference type="Proteomes" id="UP001163835"/>
    </source>
</evidence>
<accession>A0ACC1U918</accession>
<sequence>MNNLQYFENRPFGNIWPGNPDGVAGYPAVLSNPQIYYGGKTNTSGATITPIPVAPSPIAESIPPPPSSQGADPHARKRKRKNPKTEAPKKKTKKYTKPRYPPNPDFGFLRMDTSAPSTSPGIYLFNWQAQVPGGDQDSLDLNATVQQNGDQSQLAIGPEVQRDVGSYNQSPQPFAHTDYQQSQSLQFHQEGQYLSDAQQVYGHSSHLAAQAQDQVGFYEKVARLKQAMTLQQSRQENMIIAYRQYLAFHQQQQHARTVPQISYHQPYQNPNGAFQQSGLPSCPGGIQGGMSFAQIGTPSPGSADFQPSHQGFAASSSSASTLCFAPTLDSTVPSSYSRDCWSHSGHQMMLDSDRGVQALDAQQQEQEHGVQQFQPQFLPQSATFDFTFQSQDIRGMTDAPSQVEQTMAMESENDREVDNGDESDNESLFGGGYGEGEGFALPGSKDATVLIPTVNAMSRAYEVEDDDDDFLSAAFSADEPAQGLPPAAVIHARPKLTKAASIFDLEAELQKNYDLLKSPSPSPASFPVAKLAKGQVGSTKRKTRKRGTSEKRPARETIPQSSSSSILGKHPREITNSELDDPNSVWIHPDELSVELLRRHYGVQLMKVPDCPSGVICCLPPLQYTHDDLGQVVNAIEEDTTETMSVTSKRKICSFAIDTATPAEVELHFHFHRIATESKMRMAHAAGLHSTYQCMWHYDERDKTEIQGRARGFRRGIFCHEVSFTKSSSFNTYGALARHWNTHAAHKLLQRFCPLLGCNEVLFQIRQGRSHSHSLSPPSTRKVSNALQFFFLDENYRTCLRSPKSPIRKLPNEVMLRILDYACDMNDLFANNIEAMPASSISSEISIYFMVPHTHGKLLIFPFSIYISASSLCVSSSVAEPLSQPLSQHYAESSTAAITSIDRENSVQRGRPGQRRKAATPPRPYRSCDRYCRDQQSGFGCDKARSSFTSEPGAN</sequence>
<comment type="caution">
    <text evidence="1">The sequence shown here is derived from an EMBL/GenBank/DDBJ whole genome shotgun (WGS) entry which is preliminary data.</text>
</comment>
<dbReference type="Proteomes" id="UP001163835">
    <property type="component" value="Unassembled WGS sequence"/>
</dbReference>
<evidence type="ECO:0000313" key="1">
    <source>
        <dbReference type="EMBL" id="KAJ3813439.1"/>
    </source>
</evidence>
<organism evidence="1 2">
    <name type="scientific">Lentinula aff. lateritia</name>
    <dbReference type="NCBI Taxonomy" id="2804960"/>
    <lineage>
        <taxon>Eukaryota</taxon>
        <taxon>Fungi</taxon>
        <taxon>Dikarya</taxon>
        <taxon>Basidiomycota</taxon>
        <taxon>Agaricomycotina</taxon>
        <taxon>Agaricomycetes</taxon>
        <taxon>Agaricomycetidae</taxon>
        <taxon>Agaricales</taxon>
        <taxon>Marasmiineae</taxon>
        <taxon>Omphalotaceae</taxon>
        <taxon>Lentinula</taxon>
    </lineage>
</organism>
<dbReference type="EMBL" id="MU794993">
    <property type="protein sequence ID" value="KAJ3813439.1"/>
    <property type="molecule type" value="Genomic_DNA"/>
</dbReference>
<reference evidence="1" key="1">
    <citation type="submission" date="2022-09" db="EMBL/GenBank/DDBJ databases">
        <title>A Global Phylogenomic Analysis of the Shiitake Genus Lentinula.</title>
        <authorList>
            <consortium name="DOE Joint Genome Institute"/>
            <person name="Sierra-Patev S."/>
            <person name="Min B."/>
            <person name="Naranjo-Ortiz M."/>
            <person name="Looney B."/>
            <person name="Konkel Z."/>
            <person name="Slot J.C."/>
            <person name="Sakamoto Y."/>
            <person name="Steenwyk J.L."/>
            <person name="Rokas A."/>
            <person name="Carro J."/>
            <person name="Camarero S."/>
            <person name="Ferreira P."/>
            <person name="Molpeceres G."/>
            <person name="Ruiz-Duenas F.J."/>
            <person name="Serrano A."/>
            <person name="Henrissat B."/>
            <person name="Drula E."/>
            <person name="Hughes K.W."/>
            <person name="Mata J.L."/>
            <person name="Ishikawa N.K."/>
            <person name="Vargas-Isla R."/>
            <person name="Ushijima S."/>
            <person name="Smith C.A."/>
            <person name="Ahrendt S."/>
            <person name="Andreopoulos W."/>
            <person name="He G."/>
            <person name="Labutti K."/>
            <person name="Lipzen A."/>
            <person name="Ng V."/>
            <person name="Riley R."/>
            <person name="Sandor L."/>
            <person name="Barry K."/>
            <person name="Martinez A.T."/>
            <person name="Xiao Y."/>
            <person name="Gibbons J.G."/>
            <person name="Terashima K."/>
            <person name="Grigoriev I.V."/>
            <person name="Hibbett D.S."/>
        </authorList>
    </citation>
    <scope>NUCLEOTIDE SEQUENCE</scope>
    <source>
        <strain evidence="1">TMI1499</strain>
    </source>
</reference>